<dbReference type="Proteomes" id="UP000664277">
    <property type="component" value="Unassembled WGS sequence"/>
</dbReference>
<evidence type="ECO:0000313" key="1">
    <source>
        <dbReference type="EMBL" id="MBN8661288.1"/>
    </source>
</evidence>
<sequence length="199" mass="22285">MIDLQPSRFNLVLTPCQADFSELVTEFARQYFADQFTDYLLGANCLPHVTVCQFQGPTISKVLNGDISVELPDFSLGTDKDRIFQLKFDHFYLRSGRGQRASVAAATPHNAATCTVGLAVAINPALLELQQFYFEKLKQLGYTPLTLPEDYFPHLTLARLAGETIEMPNPVDFRHFFGSRDFSLGLALSNTTGVMLRRI</sequence>
<protein>
    <submittedName>
        <fullName evidence="1">Uncharacterized protein</fullName>
    </submittedName>
</protein>
<comment type="caution">
    <text evidence="1">The sequence shown here is derived from an EMBL/GenBank/DDBJ whole genome shotgun (WGS) entry which is preliminary data.</text>
</comment>
<dbReference type="AlphaFoldDB" id="A0A8J7TNS2"/>
<proteinExistence type="predicted"/>
<gene>
    <name evidence="1" type="ORF">J0M35_13050</name>
</gene>
<evidence type="ECO:0000313" key="2">
    <source>
        <dbReference type="Proteomes" id="UP000664277"/>
    </source>
</evidence>
<accession>A0A8J7TNS2</accession>
<name>A0A8J7TNS2_9BACT</name>
<reference evidence="1" key="1">
    <citation type="submission" date="2021-02" db="EMBL/GenBank/DDBJ databases">
        <title>Genome-Resolved Metagenomics of a Microbial Community Performing Photosynthetic Biological Nutrient Removal.</title>
        <authorList>
            <person name="Mcdaniel E.A."/>
        </authorList>
    </citation>
    <scope>NUCLEOTIDE SEQUENCE</scope>
    <source>
        <strain evidence="1">UWPOB_OBS1</strain>
    </source>
</reference>
<dbReference type="EMBL" id="JAFLCK010000018">
    <property type="protein sequence ID" value="MBN8661288.1"/>
    <property type="molecule type" value="Genomic_DNA"/>
</dbReference>
<organism evidence="1 2">
    <name type="scientific">Candidatus Obscuribacter phosphatis</name>
    <dbReference type="NCBI Taxonomy" id="1906157"/>
    <lineage>
        <taxon>Bacteria</taxon>
        <taxon>Bacillati</taxon>
        <taxon>Candidatus Melainabacteria</taxon>
        <taxon>Candidatus Obscuribacterales</taxon>
        <taxon>Candidatus Obscuribacteraceae</taxon>
        <taxon>Candidatus Obscuribacter</taxon>
    </lineage>
</organism>